<dbReference type="InterPro" id="IPR002303">
    <property type="entry name" value="Valyl-tRNA_ligase"/>
</dbReference>
<dbReference type="AlphaFoldDB" id="A0A382VD96"/>
<dbReference type="InterPro" id="IPR009080">
    <property type="entry name" value="tRNAsynth_Ia_anticodon-bd"/>
</dbReference>
<sequence length="158" mass="17076">LDKEADAEIAALREVVTALRALKAERGLATNREVALHYLADDEKSDTLERHKEKLLLFVGAASFERTVQAPTGQPSVVTPLGTAFLDLASGIDLDAERARLDKEIANLCKVVASTEARLSNESFTAKAPPEVIEGARRQLAESQAKLRENQTALKALG</sequence>
<dbReference type="EMBL" id="UINC01151060">
    <property type="protein sequence ID" value="SVD44449.1"/>
    <property type="molecule type" value="Genomic_DNA"/>
</dbReference>
<dbReference type="GO" id="GO:0005524">
    <property type="term" value="F:ATP binding"/>
    <property type="evidence" value="ECO:0007669"/>
    <property type="project" value="UniProtKB-KW"/>
</dbReference>
<dbReference type="GO" id="GO:0006438">
    <property type="term" value="P:valyl-tRNA aminoacylation"/>
    <property type="evidence" value="ECO:0007669"/>
    <property type="project" value="InterPro"/>
</dbReference>
<dbReference type="FunFam" id="1.10.287.380:FF:000001">
    <property type="entry name" value="Valine--tRNA ligase"/>
    <property type="match status" value="1"/>
</dbReference>
<dbReference type="GO" id="GO:0005829">
    <property type="term" value="C:cytosol"/>
    <property type="evidence" value="ECO:0007669"/>
    <property type="project" value="TreeGrafter"/>
</dbReference>
<dbReference type="Pfam" id="PF10458">
    <property type="entry name" value="Val_tRNA-synt_C"/>
    <property type="match status" value="1"/>
</dbReference>
<evidence type="ECO:0000256" key="8">
    <source>
        <dbReference type="ARBA" id="ARBA00047552"/>
    </source>
</evidence>
<evidence type="ECO:0000259" key="9">
    <source>
        <dbReference type="Pfam" id="PF10458"/>
    </source>
</evidence>
<feature type="non-terminal residue" evidence="10">
    <location>
        <position position="1"/>
    </location>
</feature>
<evidence type="ECO:0000256" key="4">
    <source>
        <dbReference type="ARBA" id="ARBA00022840"/>
    </source>
</evidence>
<keyword evidence="5" id="KW-0648">Protein biosynthesis</keyword>
<dbReference type="InterPro" id="IPR037118">
    <property type="entry name" value="Val-tRNA_synth_C_sf"/>
</dbReference>
<comment type="catalytic activity">
    <reaction evidence="8">
        <text>tRNA(Val) + L-valine + ATP = L-valyl-tRNA(Val) + AMP + diphosphate</text>
        <dbReference type="Rhea" id="RHEA:10704"/>
        <dbReference type="Rhea" id="RHEA-COMP:9672"/>
        <dbReference type="Rhea" id="RHEA-COMP:9708"/>
        <dbReference type="ChEBI" id="CHEBI:30616"/>
        <dbReference type="ChEBI" id="CHEBI:33019"/>
        <dbReference type="ChEBI" id="CHEBI:57762"/>
        <dbReference type="ChEBI" id="CHEBI:78442"/>
        <dbReference type="ChEBI" id="CHEBI:78537"/>
        <dbReference type="ChEBI" id="CHEBI:456215"/>
        <dbReference type="EC" id="6.1.1.9"/>
    </reaction>
</comment>
<dbReference type="InterPro" id="IPR010978">
    <property type="entry name" value="tRNA-bd_arm"/>
</dbReference>
<name>A0A382VD96_9ZZZZ</name>
<dbReference type="SUPFAM" id="SSF47323">
    <property type="entry name" value="Anticodon-binding domain of a subclass of class I aminoacyl-tRNA synthetases"/>
    <property type="match status" value="1"/>
</dbReference>
<dbReference type="GO" id="GO:0004832">
    <property type="term" value="F:valine-tRNA ligase activity"/>
    <property type="evidence" value="ECO:0007669"/>
    <property type="project" value="UniProtKB-EC"/>
</dbReference>
<dbReference type="SUPFAM" id="SSF46589">
    <property type="entry name" value="tRNA-binding arm"/>
    <property type="match status" value="1"/>
</dbReference>
<dbReference type="PANTHER" id="PTHR11946:SF93">
    <property type="entry name" value="VALINE--TRNA LIGASE, CHLOROPLASTIC_MITOCHONDRIAL 2"/>
    <property type="match status" value="1"/>
</dbReference>
<evidence type="ECO:0000256" key="6">
    <source>
        <dbReference type="ARBA" id="ARBA00023146"/>
    </source>
</evidence>
<evidence type="ECO:0000256" key="7">
    <source>
        <dbReference type="ARBA" id="ARBA00029936"/>
    </source>
</evidence>
<proteinExistence type="predicted"/>
<evidence type="ECO:0000256" key="5">
    <source>
        <dbReference type="ARBA" id="ARBA00022917"/>
    </source>
</evidence>
<evidence type="ECO:0000256" key="1">
    <source>
        <dbReference type="ARBA" id="ARBA00013169"/>
    </source>
</evidence>
<dbReference type="InterPro" id="IPR019499">
    <property type="entry name" value="Val-tRNA_synth_tRNA-bd"/>
</dbReference>
<evidence type="ECO:0000256" key="2">
    <source>
        <dbReference type="ARBA" id="ARBA00022598"/>
    </source>
</evidence>
<accession>A0A382VD96</accession>
<evidence type="ECO:0000313" key="10">
    <source>
        <dbReference type="EMBL" id="SVD44449.1"/>
    </source>
</evidence>
<keyword evidence="2" id="KW-0436">Ligase</keyword>
<reference evidence="10" key="1">
    <citation type="submission" date="2018-05" db="EMBL/GenBank/DDBJ databases">
        <authorList>
            <person name="Lanie J.A."/>
            <person name="Ng W.-L."/>
            <person name="Kazmierczak K.M."/>
            <person name="Andrzejewski T.M."/>
            <person name="Davidsen T.M."/>
            <person name="Wayne K.J."/>
            <person name="Tettelin H."/>
            <person name="Glass J.I."/>
            <person name="Rusch D."/>
            <person name="Podicherti R."/>
            <person name="Tsui H.-C.T."/>
            <person name="Winkler M.E."/>
        </authorList>
    </citation>
    <scope>NUCLEOTIDE SEQUENCE</scope>
</reference>
<dbReference type="EC" id="6.1.1.9" evidence="1"/>
<keyword evidence="3" id="KW-0547">Nucleotide-binding</keyword>
<gene>
    <name evidence="10" type="ORF">METZ01_LOCUS397303</name>
</gene>
<keyword evidence="6" id="KW-0030">Aminoacyl-tRNA synthetase</keyword>
<keyword evidence="4" id="KW-0067">ATP-binding</keyword>
<dbReference type="PANTHER" id="PTHR11946">
    <property type="entry name" value="VALYL-TRNA SYNTHETASES"/>
    <property type="match status" value="1"/>
</dbReference>
<dbReference type="Gene3D" id="1.10.287.380">
    <property type="entry name" value="Valyl-tRNA synthetase, C-terminal domain"/>
    <property type="match status" value="1"/>
</dbReference>
<protein>
    <recommendedName>
        <fullName evidence="1">valine--tRNA ligase</fullName>
        <ecNumber evidence="1">6.1.1.9</ecNumber>
    </recommendedName>
    <alternativeName>
        <fullName evidence="7">Valyl-tRNA synthetase</fullName>
    </alternativeName>
</protein>
<organism evidence="10">
    <name type="scientific">marine metagenome</name>
    <dbReference type="NCBI Taxonomy" id="408172"/>
    <lineage>
        <taxon>unclassified sequences</taxon>
        <taxon>metagenomes</taxon>
        <taxon>ecological metagenomes</taxon>
    </lineage>
</organism>
<feature type="domain" description="Valyl-tRNA synthetase tRNA-binding arm" evidence="9">
    <location>
        <begin position="93"/>
        <end position="157"/>
    </location>
</feature>
<evidence type="ECO:0000256" key="3">
    <source>
        <dbReference type="ARBA" id="ARBA00022741"/>
    </source>
</evidence>